<proteinExistence type="predicted"/>
<keyword evidence="2" id="KW-1185">Reference proteome</keyword>
<sequence>MLPDWESMTLDREWTTLDGELMTLDGKYRTLWNCFLLTRVNWNKILDYDCSWLNRITSNKLPRDTISNKLFSENTKFGDILDYISSNKLYDYKLRGIISNKELDEIPGEVRVAVHGIAVTHSDHLEQVSRAGGCCGSYDYSLLTPIISNKMFKDDCSLLTLTTSNKELDEFRGWLPDAELEDDRSCSFRSSRTRRSRMCAAGCSTNSSLTPAISNKPPVPCWLSRSALGRKHRWIIDQINGIWYEGPISQREQSKVGSYWHRILRPLPERITERISLEIYYMIIDKLSEDYRLSADDSGNKFCTTQGALFNCTLVRQAWHEWSMTRLYSEIRLDPRVYPSLAKLFMTNNSTSASWLRSCLKTLKVGFDDTGEDKNYSCVHLLNSLVLWIKSRKPPLHAIKLKPCRTEGDWRAVYFPVMQCVESTVEHLEIPWQIGEVDDFSKYLNLQTIVYNELVSKYPIPEDWQRCWERIIRLCSQIRSQNICNVIIRINIQDDTRVSDLINEEGMALVGSIEAIPSILSLRGLQRFELELRRDREAGRGRFDIASQDLEIATHYKELFRDWYNRGILVVKLNFGYGEGNERVFSGNAYVVKTFHTARETIVNLYPGPY</sequence>
<accession>A0A2H3JM94</accession>
<protein>
    <submittedName>
        <fullName evidence="1">Uncharacterized protein</fullName>
    </submittedName>
</protein>
<dbReference type="Proteomes" id="UP000218811">
    <property type="component" value="Unassembled WGS sequence"/>
</dbReference>
<reference evidence="1 2" key="1">
    <citation type="journal article" date="2012" name="Science">
        <title>The Paleozoic origin of enzymatic lignin decomposition reconstructed from 31 fungal genomes.</title>
        <authorList>
            <person name="Floudas D."/>
            <person name="Binder M."/>
            <person name="Riley R."/>
            <person name="Barry K."/>
            <person name="Blanchette R.A."/>
            <person name="Henrissat B."/>
            <person name="Martinez A.T."/>
            <person name="Otillar R."/>
            <person name="Spatafora J.W."/>
            <person name="Yadav J.S."/>
            <person name="Aerts A."/>
            <person name="Benoit I."/>
            <person name="Boyd A."/>
            <person name="Carlson A."/>
            <person name="Copeland A."/>
            <person name="Coutinho P.M."/>
            <person name="de Vries R.P."/>
            <person name="Ferreira P."/>
            <person name="Findley K."/>
            <person name="Foster B."/>
            <person name="Gaskell J."/>
            <person name="Glotzer D."/>
            <person name="Gorecki P."/>
            <person name="Heitman J."/>
            <person name="Hesse C."/>
            <person name="Hori C."/>
            <person name="Igarashi K."/>
            <person name="Jurgens J.A."/>
            <person name="Kallen N."/>
            <person name="Kersten P."/>
            <person name="Kohler A."/>
            <person name="Kuees U."/>
            <person name="Kumar T.K.A."/>
            <person name="Kuo A."/>
            <person name="LaButti K."/>
            <person name="Larrondo L.F."/>
            <person name="Lindquist E."/>
            <person name="Ling A."/>
            <person name="Lombard V."/>
            <person name="Lucas S."/>
            <person name="Lundell T."/>
            <person name="Martin R."/>
            <person name="McLaughlin D.J."/>
            <person name="Morgenstern I."/>
            <person name="Morin E."/>
            <person name="Murat C."/>
            <person name="Nagy L.G."/>
            <person name="Nolan M."/>
            <person name="Ohm R.A."/>
            <person name="Patyshakuliyeva A."/>
            <person name="Rokas A."/>
            <person name="Ruiz-Duenas F.J."/>
            <person name="Sabat G."/>
            <person name="Salamov A."/>
            <person name="Samejima M."/>
            <person name="Schmutz J."/>
            <person name="Slot J.C."/>
            <person name="St John F."/>
            <person name="Stenlid J."/>
            <person name="Sun H."/>
            <person name="Sun S."/>
            <person name="Syed K."/>
            <person name="Tsang A."/>
            <person name="Wiebenga A."/>
            <person name="Young D."/>
            <person name="Pisabarro A."/>
            <person name="Eastwood D.C."/>
            <person name="Martin F."/>
            <person name="Cullen D."/>
            <person name="Grigoriev I.V."/>
            <person name="Hibbett D.S."/>
        </authorList>
    </citation>
    <scope>NUCLEOTIDE SEQUENCE [LARGE SCALE GENOMIC DNA]</scope>
    <source>
        <strain evidence="1 2">MD-104</strain>
    </source>
</reference>
<dbReference type="EMBL" id="KB468135">
    <property type="protein sequence ID" value="PCH43326.1"/>
    <property type="molecule type" value="Genomic_DNA"/>
</dbReference>
<gene>
    <name evidence="1" type="ORF">WOLCODRAFT_18298</name>
</gene>
<name>A0A2H3JM94_WOLCO</name>
<dbReference type="AlphaFoldDB" id="A0A2H3JM94"/>
<evidence type="ECO:0000313" key="2">
    <source>
        <dbReference type="Proteomes" id="UP000218811"/>
    </source>
</evidence>
<organism evidence="1 2">
    <name type="scientific">Wolfiporia cocos (strain MD-104)</name>
    <name type="common">Brown rot fungus</name>
    <dbReference type="NCBI Taxonomy" id="742152"/>
    <lineage>
        <taxon>Eukaryota</taxon>
        <taxon>Fungi</taxon>
        <taxon>Dikarya</taxon>
        <taxon>Basidiomycota</taxon>
        <taxon>Agaricomycotina</taxon>
        <taxon>Agaricomycetes</taxon>
        <taxon>Polyporales</taxon>
        <taxon>Phaeolaceae</taxon>
        <taxon>Wolfiporia</taxon>
    </lineage>
</organism>
<evidence type="ECO:0000313" key="1">
    <source>
        <dbReference type="EMBL" id="PCH43326.1"/>
    </source>
</evidence>